<protein>
    <recommendedName>
        <fullName evidence="4">DUF3311 domain-containing protein</fullName>
    </recommendedName>
</protein>
<evidence type="ECO:0000313" key="2">
    <source>
        <dbReference type="EMBL" id="GEO36244.1"/>
    </source>
</evidence>
<gene>
    <name evidence="2" type="ORF">SAE02_03920</name>
</gene>
<evidence type="ECO:0000256" key="1">
    <source>
        <dbReference type="SAM" id="Phobius"/>
    </source>
</evidence>
<keyword evidence="1" id="KW-0472">Membrane</keyword>
<keyword evidence="1" id="KW-1133">Transmembrane helix</keyword>
<evidence type="ECO:0000313" key="3">
    <source>
        <dbReference type="Proteomes" id="UP000321523"/>
    </source>
</evidence>
<dbReference type="RefSeq" id="WP_044425597.1">
    <property type="nucleotide sequence ID" value="NZ_BJYZ01000002.1"/>
</dbReference>
<feature type="transmembrane region" description="Helical" evidence="1">
    <location>
        <begin position="42"/>
        <end position="64"/>
    </location>
</feature>
<organism evidence="2 3">
    <name type="scientific">Skermanella aerolata</name>
    <dbReference type="NCBI Taxonomy" id="393310"/>
    <lineage>
        <taxon>Bacteria</taxon>
        <taxon>Pseudomonadati</taxon>
        <taxon>Pseudomonadota</taxon>
        <taxon>Alphaproteobacteria</taxon>
        <taxon>Rhodospirillales</taxon>
        <taxon>Azospirillaceae</taxon>
        <taxon>Skermanella</taxon>
    </lineage>
</organism>
<keyword evidence="3" id="KW-1185">Reference proteome</keyword>
<name>A0A512DID9_9PROT</name>
<dbReference type="EMBL" id="BJYZ01000002">
    <property type="protein sequence ID" value="GEO36244.1"/>
    <property type="molecule type" value="Genomic_DNA"/>
</dbReference>
<dbReference type="Proteomes" id="UP000321523">
    <property type="component" value="Unassembled WGS sequence"/>
</dbReference>
<dbReference type="AlphaFoldDB" id="A0A512DID9"/>
<comment type="caution">
    <text evidence="2">The sequence shown here is derived from an EMBL/GenBank/DDBJ whole genome shotgun (WGS) entry which is preliminary data.</text>
</comment>
<proteinExistence type="predicted"/>
<accession>A0A512DID9</accession>
<sequence length="79" mass="8674">MTGRRDRPPRGDRLIALFLLALVLFNPPLLQAFGAPGFLFGWPALMLYIFGVWLAVIALLALAVERQPGDERPADEGQG</sequence>
<evidence type="ECO:0008006" key="4">
    <source>
        <dbReference type="Google" id="ProtNLM"/>
    </source>
</evidence>
<reference evidence="2 3" key="1">
    <citation type="submission" date="2019-07" db="EMBL/GenBank/DDBJ databases">
        <title>Whole genome shotgun sequence of Skermanella aerolata NBRC 106429.</title>
        <authorList>
            <person name="Hosoyama A."/>
            <person name="Uohara A."/>
            <person name="Ohji S."/>
            <person name="Ichikawa N."/>
        </authorList>
    </citation>
    <scope>NUCLEOTIDE SEQUENCE [LARGE SCALE GENOMIC DNA]</scope>
    <source>
        <strain evidence="2 3">NBRC 106429</strain>
    </source>
</reference>
<keyword evidence="1" id="KW-0812">Transmembrane</keyword>